<keyword evidence="1 2" id="KW-0728">SH3 domain</keyword>
<reference evidence="4" key="3">
    <citation type="submission" date="2025-09" db="UniProtKB">
        <authorList>
            <consortium name="Ensembl"/>
        </authorList>
    </citation>
    <scope>IDENTIFICATION</scope>
</reference>
<dbReference type="PANTHER" id="PTHR22647:SF3">
    <property type="entry name" value="SH3 DOMAIN AND TETRATRICOPEPTIDE REPEAT-CONTAINING PROTEIN 1"/>
    <property type="match status" value="1"/>
</dbReference>
<protein>
    <recommendedName>
        <fullName evidence="3">SH3 domain-containing protein</fullName>
    </recommendedName>
</protein>
<dbReference type="SMART" id="SM00326">
    <property type="entry name" value="SH3"/>
    <property type="match status" value="1"/>
</dbReference>
<accession>A0AAZ1Y070</accession>
<dbReference type="Proteomes" id="UP000472276">
    <property type="component" value="Unassembled WGS sequence"/>
</dbReference>
<name>A0AAZ1Y070_OREAU</name>
<feature type="domain" description="SH3" evidence="3">
    <location>
        <begin position="4"/>
        <end position="67"/>
    </location>
</feature>
<evidence type="ECO:0000259" key="3">
    <source>
        <dbReference type="PROSITE" id="PS50002"/>
    </source>
</evidence>
<dbReference type="InterPro" id="IPR001452">
    <property type="entry name" value="SH3_domain"/>
</dbReference>
<sequence>MLKHSRGTCLATKEYDAEGPDELSVSPGDRITIVGFLVPCFDWFTGKKEATGEIGLVKTSLVKPSTDAYESSWNMGREEKSIERWSRSRSPKCKIGSCVW</sequence>
<dbReference type="AlphaFoldDB" id="A0AAZ1Y070"/>
<evidence type="ECO:0000313" key="4">
    <source>
        <dbReference type="Ensembl" id="ENSOABP00000073192.1"/>
    </source>
</evidence>
<organism evidence="4 5">
    <name type="scientific">Oreochromis aureus</name>
    <name type="common">Israeli tilapia</name>
    <name type="synonym">Chromis aureus</name>
    <dbReference type="NCBI Taxonomy" id="47969"/>
    <lineage>
        <taxon>Eukaryota</taxon>
        <taxon>Metazoa</taxon>
        <taxon>Chordata</taxon>
        <taxon>Craniata</taxon>
        <taxon>Vertebrata</taxon>
        <taxon>Euteleostomi</taxon>
        <taxon>Actinopterygii</taxon>
        <taxon>Neopterygii</taxon>
        <taxon>Teleostei</taxon>
        <taxon>Neoteleostei</taxon>
        <taxon>Acanthomorphata</taxon>
        <taxon>Ovalentaria</taxon>
        <taxon>Cichlomorphae</taxon>
        <taxon>Cichliformes</taxon>
        <taxon>Cichlidae</taxon>
        <taxon>African cichlids</taxon>
        <taxon>Pseudocrenilabrinae</taxon>
        <taxon>Oreochromini</taxon>
        <taxon>Oreochromis</taxon>
    </lineage>
</organism>
<evidence type="ECO:0000256" key="1">
    <source>
        <dbReference type="ARBA" id="ARBA00022443"/>
    </source>
</evidence>
<keyword evidence="5" id="KW-1185">Reference proteome</keyword>
<dbReference type="Pfam" id="PF00018">
    <property type="entry name" value="SH3_1"/>
    <property type="match status" value="1"/>
</dbReference>
<dbReference type="InterPro" id="IPR042772">
    <property type="entry name" value="SH3TC1/SH3TC2"/>
</dbReference>
<dbReference type="Gene3D" id="2.30.30.40">
    <property type="entry name" value="SH3 Domains"/>
    <property type="match status" value="1"/>
</dbReference>
<proteinExistence type="predicted"/>
<dbReference type="PROSITE" id="PS50002">
    <property type="entry name" value="SH3"/>
    <property type="match status" value="1"/>
</dbReference>
<dbReference type="Ensembl" id="ENSOABT00000085339.1">
    <property type="protein sequence ID" value="ENSOABP00000073192.1"/>
    <property type="gene ID" value="ENSOABG00000029277.1"/>
</dbReference>
<dbReference type="SUPFAM" id="SSF50044">
    <property type="entry name" value="SH3-domain"/>
    <property type="match status" value="1"/>
</dbReference>
<dbReference type="InterPro" id="IPR036028">
    <property type="entry name" value="SH3-like_dom_sf"/>
</dbReference>
<dbReference type="PANTHER" id="PTHR22647">
    <property type="entry name" value="SH3 DOMAIN AND TETRATRICOPEPTIDE REPEATS CONTAINING PROTEIN"/>
    <property type="match status" value="1"/>
</dbReference>
<evidence type="ECO:0000256" key="2">
    <source>
        <dbReference type="PROSITE-ProRule" id="PRU00192"/>
    </source>
</evidence>
<reference evidence="4" key="2">
    <citation type="submission" date="2025-08" db="UniProtKB">
        <authorList>
            <consortium name="Ensembl"/>
        </authorList>
    </citation>
    <scope>IDENTIFICATION</scope>
</reference>
<reference evidence="5" key="1">
    <citation type="submission" date="2020-03" db="EMBL/GenBank/DDBJ databases">
        <title>Evolution of repeat sequences and sex chromosomes of tilapia species revealed by chromosome-level genomes.</title>
        <authorList>
            <person name="Xu L."/>
            <person name="Tao W."/>
            <person name="Wang D."/>
            <person name="Zhou Q."/>
        </authorList>
    </citation>
    <scope>NUCLEOTIDE SEQUENCE [LARGE SCALE GENOMIC DNA]</scope>
    <source>
        <strain evidence="5">Israel</strain>
    </source>
</reference>
<evidence type="ECO:0000313" key="5">
    <source>
        <dbReference type="Proteomes" id="UP000472276"/>
    </source>
</evidence>